<dbReference type="EMBL" id="JBEPFB010000002">
    <property type="protein sequence ID" value="MER7372204.1"/>
    <property type="molecule type" value="Genomic_DNA"/>
</dbReference>
<sequence length="255" mass="28778">MMADLPVRIVDGRVVTERGIGPVAMVWLPVNGQVIAKIPPRKGNRRWLHETVGIRSPDFNGDRWQLPRSSLVRLVTAAVDRYGFIVLYRDMSRLSQCTRACLEATGAECQCSCLGQHHGQDAAGWFERVGDAVVAERGECTRTAVVYGARGSDVDAAVYHGELAGEHYRVDPAGRWSWPTAARFMCASCMTVRAAVWDHCHTHGFVRAPLCNRCNTRYWRGWRPQHGRTTHSRNLDDSYYSWCPKSTEERRRCSA</sequence>
<accession>A0ABV1XKS9</accession>
<evidence type="ECO:0000313" key="1">
    <source>
        <dbReference type="EMBL" id="MER7372204.1"/>
    </source>
</evidence>
<name>A0ABV1XKS9_9ACTN</name>
<comment type="caution">
    <text evidence="1">The sequence shown here is derived from an EMBL/GenBank/DDBJ whole genome shotgun (WGS) entry which is preliminary data.</text>
</comment>
<keyword evidence="1" id="KW-0255">Endonuclease</keyword>
<dbReference type="GO" id="GO:0004519">
    <property type="term" value="F:endonuclease activity"/>
    <property type="evidence" value="ECO:0007669"/>
    <property type="project" value="UniProtKB-KW"/>
</dbReference>
<dbReference type="Proteomes" id="UP001486207">
    <property type="component" value="Unassembled WGS sequence"/>
</dbReference>
<dbReference type="Pfam" id="PF02945">
    <property type="entry name" value="Endonuclease_7"/>
    <property type="match status" value="1"/>
</dbReference>
<dbReference type="InterPro" id="IPR038563">
    <property type="entry name" value="Endonuclease_7_sf"/>
</dbReference>
<keyword evidence="1" id="KW-0378">Hydrolase</keyword>
<proteinExistence type="predicted"/>
<gene>
    <name evidence="1" type="ORF">ABT384_06015</name>
</gene>
<organism evidence="1 2">
    <name type="scientific">Streptomyces lanatus</name>
    <dbReference type="NCBI Taxonomy" id="66900"/>
    <lineage>
        <taxon>Bacteria</taxon>
        <taxon>Bacillati</taxon>
        <taxon>Actinomycetota</taxon>
        <taxon>Actinomycetes</taxon>
        <taxon>Kitasatosporales</taxon>
        <taxon>Streptomycetaceae</taxon>
        <taxon>Streptomyces</taxon>
    </lineage>
</organism>
<reference evidence="1 2" key="1">
    <citation type="submission" date="2024-06" db="EMBL/GenBank/DDBJ databases">
        <title>The Natural Products Discovery Center: Release of the First 8490 Sequenced Strains for Exploring Actinobacteria Biosynthetic Diversity.</title>
        <authorList>
            <person name="Kalkreuter E."/>
            <person name="Kautsar S.A."/>
            <person name="Yang D."/>
            <person name="Bader C.D."/>
            <person name="Teijaro C.N."/>
            <person name="Fluegel L."/>
            <person name="Davis C.M."/>
            <person name="Simpson J.R."/>
            <person name="Lauterbach L."/>
            <person name="Steele A.D."/>
            <person name="Gui C."/>
            <person name="Meng S."/>
            <person name="Li G."/>
            <person name="Viehrig K."/>
            <person name="Ye F."/>
            <person name="Su P."/>
            <person name="Kiefer A.F."/>
            <person name="Nichols A."/>
            <person name="Cepeda A.J."/>
            <person name="Yan W."/>
            <person name="Fan B."/>
            <person name="Jiang Y."/>
            <person name="Adhikari A."/>
            <person name="Zheng C.-J."/>
            <person name="Schuster L."/>
            <person name="Cowan T.M."/>
            <person name="Smanski M.J."/>
            <person name="Chevrette M.G."/>
            <person name="De Carvalho L.P.S."/>
            <person name="Shen B."/>
        </authorList>
    </citation>
    <scope>NUCLEOTIDE SEQUENCE [LARGE SCALE GENOMIC DNA]</scope>
    <source>
        <strain evidence="1 2">NPDC000155</strain>
    </source>
</reference>
<dbReference type="SUPFAM" id="SSF54060">
    <property type="entry name" value="His-Me finger endonucleases"/>
    <property type="match status" value="1"/>
</dbReference>
<evidence type="ECO:0000313" key="2">
    <source>
        <dbReference type="Proteomes" id="UP001486207"/>
    </source>
</evidence>
<protein>
    <submittedName>
        <fullName evidence="1">Endonuclease domain-containing protein</fullName>
    </submittedName>
</protein>
<keyword evidence="2" id="KW-1185">Reference proteome</keyword>
<dbReference type="RefSeq" id="WP_229911750.1">
    <property type="nucleotide sequence ID" value="NZ_BNBM01000003.1"/>
</dbReference>
<dbReference type="InterPro" id="IPR044925">
    <property type="entry name" value="His-Me_finger_sf"/>
</dbReference>
<dbReference type="Gene3D" id="3.40.1800.10">
    <property type="entry name" value="His-Me finger endonucleases"/>
    <property type="match status" value="1"/>
</dbReference>
<dbReference type="InterPro" id="IPR004211">
    <property type="entry name" value="Endonuclease_7"/>
</dbReference>
<keyword evidence="1" id="KW-0540">Nuclease</keyword>